<dbReference type="Proteomes" id="UP000235392">
    <property type="component" value="Unassembled WGS sequence"/>
</dbReference>
<dbReference type="SUPFAM" id="SSF64268">
    <property type="entry name" value="PX domain"/>
    <property type="match status" value="1"/>
</dbReference>
<evidence type="ECO:0000313" key="1">
    <source>
        <dbReference type="EMBL" id="PLW18436.1"/>
    </source>
</evidence>
<dbReference type="EMBL" id="PGCI01000733">
    <property type="protein sequence ID" value="PLW18436.1"/>
    <property type="molecule type" value="Genomic_DNA"/>
</dbReference>
<comment type="caution">
    <text evidence="1">The sequence shown here is derived from an EMBL/GenBank/DDBJ whole genome shotgun (WGS) entry which is preliminary data.</text>
</comment>
<name>A0A2N5SYX4_9BASI</name>
<sequence length="155" mass="17050">MAVPPDAGFFVGSLGGADSIDGGGGGKPAYESLDFDPLVVQVFLIDGHYWFHLRAHFNGVVQDGTDEQITVLVLYRLYEDFYDLQAVLQDSRVNSASYFYYHDVGINFPFSKVQMDLSYILRFISPSGFGFFTCGLGDCGGGRTGYRSLPGHVLH</sequence>
<protein>
    <submittedName>
        <fullName evidence="1">Uncharacterized protein</fullName>
    </submittedName>
</protein>
<dbReference type="InterPro" id="IPR036871">
    <property type="entry name" value="PX_dom_sf"/>
</dbReference>
<gene>
    <name evidence="1" type="ORF">PCASD_15630</name>
</gene>
<dbReference type="GO" id="GO:0035091">
    <property type="term" value="F:phosphatidylinositol binding"/>
    <property type="evidence" value="ECO:0007669"/>
    <property type="project" value="InterPro"/>
</dbReference>
<dbReference type="Gene3D" id="3.30.1520.10">
    <property type="entry name" value="Phox-like domain"/>
    <property type="match status" value="1"/>
</dbReference>
<organism evidence="1 2">
    <name type="scientific">Puccinia coronata f. sp. avenae</name>
    <dbReference type="NCBI Taxonomy" id="200324"/>
    <lineage>
        <taxon>Eukaryota</taxon>
        <taxon>Fungi</taxon>
        <taxon>Dikarya</taxon>
        <taxon>Basidiomycota</taxon>
        <taxon>Pucciniomycotina</taxon>
        <taxon>Pucciniomycetes</taxon>
        <taxon>Pucciniales</taxon>
        <taxon>Pucciniaceae</taxon>
        <taxon>Puccinia</taxon>
    </lineage>
</organism>
<accession>A0A2N5SYX4</accession>
<reference evidence="1 2" key="1">
    <citation type="submission" date="2017-11" db="EMBL/GenBank/DDBJ databases">
        <title>De novo assembly and phasing of dikaryotic genomes from two isolates of Puccinia coronata f. sp. avenae, the causal agent of oat crown rust.</title>
        <authorList>
            <person name="Miller M.E."/>
            <person name="Zhang Y."/>
            <person name="Omidvar V."/>
            <person name="Sperschneider J."/>
            <person name="Schwessinger B."/>
            <person name="Raley C."/>
            <person name="Palmer J.M."/>
            <person name="Garnica D."/>
            <person name="Upadhyaya N."/>
            <person name="Rathjen J."/>
            <person name="Taylor J.M."/>
            <person name="Park R.F."/>
            <person name="Dodds P.N."/>
            <person name="Hirsch C.D."/>
            <person name="Kianian S.F."/>
            <person name="Figueroa M."/>
        </authorList>
    </citation>
    <scope>NUCLEOTIDE SEQUENCE [LARGE SCALE GENOMIC DNA]</scope>
    <source>
        <strain evidence="1">12SD80</strain>
    </source>
</reference>
<dbReference type="AlphaFoldDB" id="A0A2N5SYX4"/>
<proteinExistence type="predicted"/>
<evidence type="ECO:0000313" key="2">
    <source>
        <dbReference type="Proteomes" id="UP000235392"/>
    </source>
</evidence>